<comment type="caution">
    <text evidence="10">The sequence shown here is derived from an EMBL/GenBank/DDBJ whole genome shotgun (WGS) entry which is preliminary data.</text>
</comment>
<evidence type="ECO:0000256" key="4">
    <source>
        <dbReference type="ARBA" id="ARBA00022741"/>
    </source>
</evidence>
<evidence type="ECO:0000313" key="11">
    <source>
        <dbReference type="Proteomes" id="UP000297348"/>
    </source>
</evidence>
<dbReference type="GO" id="GO:0016887">
    <property type="term" value="F:ATP hydrolysis activity"/>
    <property type="evidence" value="ECO:0007669"/>
    <property type="project" value="InterPro"/>
</dbReference>
<dbReference type="FunFam" id="3.40.50.300:FF:000589">
    <property type="entry name" value="ABC transporter, ATP-binding subunit"/>
    <property type="match status" value="1"/>
</dbReference>
<keyword evidence="3" id="KW-1003">Cell membrane</keyword>
<evidence type="ECO:0000256" key="1">
    <source>
        <dbReference type="ARBA" id="ARBA00004413"/>
    </source>
</evidence>
<keyword evidence="6" id="KW-1278">Translocase</keyword>
<dbReference type="Gene3D" id="3.40.50.300">
    <property type="entry name" value="P-loop containing nucleotide triphosphate hydrolases"/>
    <property type="match status" value="1"/>
</dbReference>
<dbReference type="GO" id="GO:1900753">
    <property type="term" value="P:doxorubicin transport"/>
    <property type="evidence" value="ECO:0007669"/>
    <property type="project" value="InterPro"/>
</dbReference>
<reference evidence="10 11" key="1">
    <citation type="submission" date="2018-10" db="EMBL/GenBank/DDBJ databases">
        <title>Lactobacillus sp. R7 and Lactobacillus sp. R19 isolated from fermented mustard green product of Taiwan.</title>
        <authorList>
            <person name="Lin S.-T."/>
        </authorList>
    </citation>
    <scope>NUCLEOTIDE SEQUENCE [LARGE SCALE GENOMIC DNA]</scope>
    <source>
        <strain evidence="10 11">BCRC 81129</strain>
    </source>
</reference>
<sequence>MSEENAIEVRHLSKRFGDNLAVADLSFNVHRGEVFGLLGPNGAGKTTTLRMITTLLKPDAGQVKIFGHDTATEGRWARSLFGLTGQYASVDEDISARENLMIFARLNGLSRADAKARTAELLAEFSLEQSADKALKHFSGGMRRRLDLAVSLITRPALIFLDEPTTGLDPRTRTQMWTTIRGLVAQGSTIVLTTQYLEEADQLADRLAVIDHGKLVKLGTPAELKQQVGGTVLTFTVNQASQVKAALRILAQTVAGKVRQSGQQLSVTLSQLTQLTPVLETLKRAQVAVSRLSVTEPSLDDAFMALTVGQN</sequence>
<evidence type="ECO:0000256" key="5">
    <source>
        <dbReference type="ARBA" id="ARBA00022840"/>
    </source>
</evidence>
<dbReference type="EMBL" id="RKLX01000001">
    <property type="protein sequence ID" value="TGD20483.1"/>
    <property type="molecule type" value="Genomic_DNA"/>
</dbReference>
<dbReference type="PANTHER" id="PTHR42711">
    <property type="entry name" value="ABC TRANSPORTER ATP-BINDING PROTEIN"/>
    <property type="match status" value="1"/>
</dbReference>
<dbReference type="GO" id="GO:0043215">
    <property type="term" value="P:daunorubicin transport"/>
    <property type="evidence" value="ECO:0007669"/>
    <property type="project" value="InterPro"/>
</dbReference>
<dbReference type="Pfam" id="PF13732">
    <property type="entry name" value="DrrA1-3_C"/>
    <property type="match status" value="1"/>
</dbReference>
<dbReference type="NCBIfam" id="TIGR01188">
    <property type="entry name" value="drrA"/>
    <property type="match status" value="1"/>
</dbReference>
<gene>
    <name evidence="10" type="ORF">EGT51_01660</name>
</gene>
<evidence type="ECO:0000256" key="8">
    <source>
        <dbReference type="ARBA" id="ARBA00049985"/>
    </source>
</evidence>
<evidence type="ECO:0000256" key="7">
    <source>
        <dbReference type="ARBA" id="ARBA00023136"/>
    </source>
</evidence>
<dbReference type="Pfam" id="PF00005">
    <property type="entry name" value="ABC_tran"/>
    <property type="match status" value="1"/>
</dbReference>
<comment type="subcellular location">
    <subcellularLocation>
        <location evidence="1">Cell membrane</location>
        <topology evidence="1">Peripheral membrane protein</topology>
        <orientation evidence="1">Cytoplasmic side</orientation>
    </subcellularLocation>
</comment>
<dbReference type="InterPro" id="IPR003439">
    <property type="entry name" value="ABC_transporter-like_ATP-bd"/>
</dbReference>
<dbReference type="GO" id="GO:0005524">
    <property type="term" value="F:ATP binding"/>
    <property type="evidence" value="ECO:0007669"/>
    <property type="project" value="UniProtKB-KW"/>
</dbReference>
<dbReference type="InterPro" id="IPR005894">
    <property type="entry name" value="DrrA"/>
</dbReference>
<dbReference type="GO" id="GO:0005886">
    <property type="term" value="C:plasma membrane"/>
    <property type="evidence" value="ECO:0007669"/>
    <property type="project" value="UniProtKB-SubCell"/>
</dbReference>
<dbReference type="InterPro" id="IPR003593">
    <property type="entry name" value="AAA+_ATPase"/>
</dbReference>
<evidence type="ECO:0000256" key="2">
    <source>
        <dbReference type="ARBA" id="ARBA00022448"/>
    </source>
</evidence>
<proteinExistence type="inferred from homology"/>
<feature type="domain" description="ABC transporter" evidence="9">
    <location>
        <begin position="7"/>
        <end position="237"/>
    </location>
</feature>
<dbReference type="InterPro" id="IPR050763">
    <property type="entry name" value="ABC_transporter_ATP-binding"/>
</dbReference>
<comment type="similarity">
    <text evidence="8">Belongs to the ABC transporter superfamily. Drug exporter-1 (DrugE1) (TC 3.A.1.105) family.</text>
</comment>
<dbReference type="RefSeq" id="WP_135367050.1">
    <property type="nucleotide sequence ID" value="NZ_RKLX01000001.1"/>
</dbReference>
<name>A0A4Z0JDS7_9LACO</name>
<dbReference type="PANTHER" id="PTHR42711:SF19">
    <property type="entry name" value="DOXORUBICIN RESISTANCE ATP-BINDING PROTEIN DRRA"/>
    <property type="match status" value="1"/>
</dbReference>
<evidence type="ECO:0000313" key="10">
    <source>
        <dbReference type="EMBL" id="TGD20483.1"/>
    </source>
</evidence>
<dbReference type="Proteomes" id="UP000297348">
    <property type="component" value="Unassembled WGS sequence"/>
</dbReference>
<keyword evidence="5 10" id="KW-0067">ATP-binding</keyword>
<dbReference type="SUPFAM" id="SSF52540">
    <property type="entry name" value="P-loop containing nucleoside triphosphate hydrolases"/>
    <property type="match status" value="1"/>
</dbReference>
<evidence type="ECO:0000256" key="6">
    <source>
        <dbReference type="ARBA" id="ARBA00022967"/>
    </source>
</evidence>
<keyword evidence="4" id="KW-0547">Nucleotide-binding</keyword>
<evidence type="ECO:0000259" key="9">
    <source>
        <dbReference type="PROSITE" id="PS50893"/>
    </source>
</evidence>
<evidence type="ECO:0000256" key="3">
    <source>
        <dbReference type="ARBA" id="ARBA00022475"/>
    </source>
</evidence>
<dbReference type="PROSITE" id="PS00211">
    <property type="entry name" value="ABC_TRANSPORTER_1"/>
    <property type="match status" value="1"/>
</dbReference>
<protein>
    <submittedName>
        <fullName evidence="10">ATP-binding cassette domain-containing protein</fullName>
    </submittedName>
</protein>
<dbReference type="OrthoDB" id="9804819at2"/>
<keyword evidence="7" id="KW-0472">Membrane</keyword>
<organism evidence="10 11">
    <name type="scientific">Levilactobacillus suantsaiihabitans</name>
    <dbReference type="NCBI Taxonomy" id="2487722"/>
    <lineage>
        <taxon>Bacteria</taxon>
        <taxon>Bacillati</taxon>
        <taxon>Bacillota</taxon>
        <taxon>Bacilli</taxon>
        <taxon>Lactobacillales</taxon>
        <taxon>Lactobacillaceae</taxon>
        <taxon>Levilactobacillus</taxon>
    </lineage>
</organism>
<dbReference type="SMART" id="SM00382">
    <property type="entry name" value="AAA"/>
    <property type="match status" value="1"/>
</dbReference>
<dbReference type="InterPro" id="IPR017871">
    <property type="entry name" value="ABC_transporter-like_CS"/>
</dbReference>
<dbReference type="PROSITE" id="PS50893">
    <property type="entry name" value="ABC_TRANSPORTER_2"/>
    <property type="match status" value="1"/>
</dbReference>
<keyword evidence="2" id="KW-0813">Transport</keyword>
<dbReference type="InterPro" id="IPR025302">
    <property type="entry name" value="DrrA1/2-like_C"/>
</dbReference>
<dbReference type="AlphaFoldDB" id="A0A4Z0JDS7"/>
<dbReference type="InterPro" id="IPR027417">
    <property type="entry name" value="P-loop_NTPase"/>
</dbReference>
<keyword evidence="11" id="KW-1185">Reference proteome</keyword>
<accession>A0A4Z0JDS7</accession>